<comment type="caution">
    <text evidence="1">The sequence shown here is derived from an EMBL/GenBank/DDBJ whole genome shotgun (WGS) entry which is preliminary data.</text>
</comment>
<organism evidence="1 2">
    <name type="scientific">Xanthomonas hyacinthi</name>
    <dbReference type="NCBI Taxonomy" id="56455"/>
    <lineage>
        <taxon>Bacteria</taxon>
        <taxon>Pseudomonadati</taxon>
        <taxon>Pseudomonadota</taxon>
        <taxon>Gammaproteobacteria</taxon>
        <taxon>Lysobacterales</taxon>
        <taxon>Lysobacteraceae</taxon>
        <taxon>Xanthomonas</taxon>
    </lineage>
</organism>
<evidence type="ECO:0000313" key="1">
    <source>
        <dbReference type="EMBL" id="PPU98500.1"/>
    </source>
</evidence>
<accession>A0A2S7EZG9</accession>
<dbReference type="Proteomes" id="UP000238261">
    <property type="component" value="Unassembled WGS sequence"/>
</dbReference>
<gene>
    <name evidence="1" type="ORF">XhyaCFBP1156_07245</name>
</gene>
<evidence type="ECO:0000313" key="2">
    <source>
        <dbReference type="Proteomes" id="UP000238261"/>
    </source>
</evidence>
<dbReference type="EMBL" id="MDEG01000004">
    <property type="protein sequence ID" value="PPU98500.1"/>
    <property type="molecule type" value="Genomic_DNA"/>
</dbReference>
<proteinExistence type="predicted"/>
<dbReference type="AlphaFoldDB" id="A0A2S7EZG9"/>
<name>A0A2S7EZG9_9XANT</name>
<keyword evidence="2" id="KW-1185">Reference proteome</keyword>
<reference evidence="2" key="1">
    <citation type="submission" date="2016-08" db="EMBL/GenBank/DDBJ databases">
        <authorList>
            <person name="Merda D."/>
            <person name="Briand M."/>
            <person name="Taghouti G."/>
            <person name="Carrere S."/>
            <person name="Gouzy J."/>
            <person name="Portier P."/>
            <person name="Jacques M.-A."/>
            <person name="Fischer-Le Saux M."/>
        </authorList>
    </citation>
    <scope>NUCLEOTIDE SEQUENCE [LARGE SCALE GENOMIC DNA]</scope>
    <source>
        <strain evidence="2">CFBP1156</strain>
    </source>
</reference>
<sequence>MMDIYNAPHLLSVADFAKMAGNAPGLSDGGLAMAARGQAMAALSVIGPMHQPGNGHRRV</sequence>
<protein>
    <submittedName>
        <fullName evidence="1">Uncharacterized protein</fullName>
    </submittedName>
</protein>